<evidence type="ECO:0000256" key="11">
    <source>
        <dbReference type="ARBA" id="ARBA00022825"/>
    </source>
</evidence>
<evidence type="ECO:0000256" key="4">
    <source>
        <dbReference type="ARBA" id="ARBA00010541"/>
    </source>
</evidence>
<evidence type="ECO:0000256" key="13">
    <source>
        <dbReference type="ARBA" id="ARBA00022989"/>
    </source>
</evidence>
<dbReference type="FunFam" id="2.40.10.120:FF:000004">
    <property type="entry name" value="Serine protease HTRA2, mitochondrial"/>
    <property type="match status" value="1"/>
</dbReference>
<keyword evidence="13" id="KW-1133">Transmembrane helix</keyword>
<keyword evidence="15" id="KW-0472">Membrane</keyword>
<keyword evidence="16" id="KW-0865">Zymogen</keyword>
<dbReference type="SMART" id="SM00228">
    <property type="entry name" value="PDZ"/>
    <property type="match status" value="1"/>
</dbReference>
<dbReference type="InterPro" id="IPR001940">
    <property type="entry name" value="Peptidase_S1C"/>
</dbReference>
<evidence type="ECO:0000256" key="6">
    <source>
        <dbReference type="ARBA" id="ARBA00016929"/>
    </source>
</evidence>
<evidence type="ECO:0000259" key="17">
    <source>
        <dbReference type="PROSITE" id="PS50106"/>
    </source>
</evidence>
<dbReference type="GO" id="GO:0043065">
    <property type="term" value="P:positive regulation of apoptotic process"/>
    <property type="evidence" value="ECO:0007669"/>
    <property type="project" value="TreeGrafter"/>
</dbReference>
<protein>
    <recommendedName>
        <fullName evidence="6">Serine protease HTRA2, mitochondrial</fullName>
        <ecNumber evidence="5">3.4.21.108</ecNumber>
    </recommendedName>
</protein>
<dbReference type="EMBL" id="QXTE01000442">
    <property type="protein sequence ID" value="TFJ97961.1"/>
    <property type="molecule type" value="Genomic_DNA"/>
</dbReference>
<proteinExistence type="inferred from homology"/>
<evidence type="ECO:0000256" key="12">
    <source>
        <dbReference type="ARBA" id="ARBA00022946"/>
    </source>
</evidence>
<keyword evidence="11" id="KW-0720">Serine protease</keyword>
<dbReference type="GO" id="GO:0006915">
    <property type="term" value="P:apoptotic process"/>
    <property type="evidence" value="ECO:0007669"/>
    <property type="project" value="UniProtKB-KW"/>
</dbReference>
<dbReference type="InterPro" id="IPR009003">
    <property type="entry name" value="Peptidase_S1_PA"/>
</dbReference>
<dbReference type="GO" id="GO:0007005">
    <property type="term" value="P:mitochondrion organization"/>
    <property type="evidence" value="ECO:0007669"/>
    <property type="project" value="UniProtKB-ARBA"/>
</dbReference>
<comment type="similarity">
    <text evidence="4">Belongs to the peptidase S1C family.</text>
</comment>
<dbReference type="STRING" id="55544.A0A4D9DNP4"/>
<reference evidence="18 19" key="1">
    <citation type="submission" date="2019-04" db="EMBL/GenBank/DDBJ databases">
        <title>Draft genome of the big-headed turtle Platysternon megacephalum.</title>
        <authorList>
            <person name="Gong S."/>
        </authorList>
    </citation>
    <scope>NUCLEOTIDE SEQUENCE [LARGE SCALE GENOMIC DNA]</scope>
    <source>
        <strain evidence="18">DO16091913</strain>
        <tissue evidence="18">Muscle</tissue>
    </source>
</reference>
<dbReference type="CDD" id="cd06785">
    <property type="entry name" value="cpPDZ_HtrA-like"/>
    <property type="match status" value="1"/>
</dbReference>
<evidence type="ECO:0000256" key="14">
    <source>
        <dbReference type="ARBA" id="ARBA00023128"/>
    </source>
</evidence>
<dbReference type="PANTHER" id="PTHR22939">
    <property type="entry name" value="SERINE PROTEASE FAMILY S1C HTRA-RELATED"/>
    <property type="match status" value="1"/>
</dbReference>
<dbReference type="InterPro" id="IPR036034">
    <property type="entry name" value="PDZ_sf"/>
</dbReference>
<dbReference type="Pfam" id="PF17820">
    <property type="entry name" value="PDZ_6"/>
    <property type="match status" value="1"/>
</dbReference>
<keyword evidence="7 18" id="KW-0645">Protease</keyword>
<evidence type="ECO:0000313" key="18">
    <source>
        <dbReference type="EMBL" id="TFJ97961.1"/>
    </source>
</evidence>
<accession>A0A4D9DNP4</accession>
<evidence type="ECO:0000256" key="1">
    <source>
        <dbReference type="ARBA" id="ARBA00001760"/>
    </source>
</evidence>
<evidence type="ECO:0000256" key="7">
    <source>
        <dbReference type="ARBA" id="ARBA00022670"/>
    </source>
</evidence>
<dbReference type="InterPro" id="IPR001478">
    <property type="entry name" value="PDZ"/>
</dbReference>
<evidence type="ECO:0000256" key="3">
    <source>
        <dbReference type="ARBA" id="ARBA00004569"/>
    </source>
</evidence>
<comment type="catalytic activity">
    <reaction evidence="1">
        <text>Cleavage of non-polar aliphatic amino-acids at the P1 position, with a preference for Val, Ile and Met. At the P2 and P3 positions, Arg is selected most strongly with a secondary preference for other hydrophilic residues.</text>
        <dbReference type="EC" id="3.4.21.108"/>
    </reaction>
</comment>
<dbReference type="GO" id="GO:0031966">
    <property type="term" value="C:mitochondrial membrane"/>
    <property type="evidence" value="ECO:0007669"/>
    <property type="project" value="UniProtKB-SubCell"/>
</dbReference>
<evidence type="ECO:0000256" key="9">
    <source>
        <dbReference type="ARBA" id="ARBA00022703"/>
    </source>
</evidence>
<dbReference type="InterPro" id="IPR041489">
    <property type="entry name" value="PDZ_6"/>
</dbReference>
<dbReference type="Proteomes" id="UP000297703">
    <property type="component" value="Unassembled WGS sequence"/>
</dbReference>
<sequence>MAAARALGVRAAWRGRALALALLGPTRVSGPVRGLAAAPCTDRGEPPPPRPGGWARWALAGAGAGALLLLLLRGRDPPALLPRVRAAVPVPPAPPPGSARAAFNFIADVVEKTAPALVYIEILGRHPFSGREVPISNGSGFVVSPDGLIVTNAHVVANRRRLRVKLASGELYDAVVREVDQVADIATIKINPKQPLPTLPLGRSSEVRQGEFVVAMGSPFALQNTITSGIVSSAQRGSQELGLADSNMEYIQTDAAIDFGNSGGPLVNLDGEVIGVNTMKVTSGISFAIPSDRLREFLQKGEQRKSSWFSSTETKRRYIGVMMLTLTPSILAELKLRDSSFPDVSYGVLIHRVIIGSPAHQAGLKAGDVVQEINGQAVRRAEDIYEAVRTQSSLALLVRRGHDMLLVNVNPEVTE</sequence>
<evidence type="ECO:0000256" key="8">
    <source>
        <dbReference type="ARBA" id="ARBA00022692"/>
    </source>
</evidence>
<dbReference type="EC" id="3.4.21.108" evidence="5"/>
<dbReference type="Gene3D" id="2.40.10.120">
    <property type="match status" value="1"/>
</dbReference>
<dbReference type="GO" id="GO:0005758">
    <property type="term" value="C:mitochondrial intermembrane space"/>
    <property type="evidence" value="ECO:0007669"/>
    <property type="project" value="UniProtKB-SubCell"/>
</dbReference>
<dbReference type="GO" id="GO:0006508">
    <property type="term" value="P:proteolysis"/>
    <property type="evidence" value="ECO:0007669"/>
    <property type="project" value="UniProtKB-KW"/>
</dbReference>
<dbReference type="PROSITE" id="PS50106">
    <property type="entry name" value="PDZ"/>
    <property type="match status" value="1"/>
</dbReference>
<evidence type="ECO:0000256" key="2">
    <source>
        <dbReference type="ARBA" id="ARBA00004304"/>
    </source>
</evidence>
<evidence type="ECO:0000256" key="10">
    <source>
        <dbReference type="ARBA" id="ARBA00022801"/>
    </source>
</evidence>
<keyword evidence="10" id="KW-0378">Hydrolase</keyword>
<organism evidence="18 19">
    <name type="scientific">Platysternon megacephalum</name>
    <name type="common">big-headed turtle</name>
    <dbReference type="NCBI Taxonomy" id="55544"/>
    <lineage>
        <taxon>Eukaryota</taxon>
        <taxon>Metazoa</taxon>
        <taxon>Chordata</taxon>
        <taxon>Craniata</taxon>
        <taxon>Vertebrata</taxon>
        <taxon>Euteleostomi</taxon>
        <taxon>Archelosauria</taxon>
        <taxon>Testudinata</taxon>
        <taxon>Testudines</taxon>
        <taxon>Cryptodira</taxon>
        <taxon>Durocryptodira</taxon>
        <taxon>Testudinoidea</taxon>
        <taxon>Platysternidae</taxon>
        <taxon>Platysternon</taxon>
    </lineage>
</organism>
<dbReference type="OrthoDB" id="4217619at2759"/>
<keyword evidence="19" id="KW-1185">Reference proteome</keyword>
<keyword evidence="14" id="KW-0496">Mitochondrion</keyword>
<reference evidence="18 19" key="2">
    <citation type="submission" date="2019-04" db="EMBL/GenBank/DDBJ databases">
        <title>The genome sequence of big-headed turtle.</title>
        <authorList>
            <person name="Gong S."/>
        </authorList>
    </citation>
    <scope>NUCLEOTIDE SEQUENCE [LARGE SCALE GENOMIC DNA]</scope>
    <source>
        <strain evidence="18">DO16091913</strain>
        <tissue evidence="18">Muscle</tissue>
    </source>
</reference>
<dbReference type="SUPFAM" id="SSF50156">
    <property type="entry name" value="PDZ domain-like"/>
    <property type="match status" value="1"/>
</dbReference>
<dbReference type="Gene3D" id="2.30.42.10">
    <property type="match status" value="1"/>
</dbReference>
<comment type="subcellular location">
    <subcellularLocation>
        <location evidence="3">Mitochondrion intermembrane space</location>
    </subcellularLocation>
    <subcellularLocation>
        <location evidence="2">Mitochondrion membrane</location>
        <topology evidence="2">Single-pass membrane protein</topology>
    </subcellularLocation>
</comment>
<dbReference type="GO" id="GO:0004252">
    <property type="term" value="F:serine-type endopeptidase activity"/>
    <property type="evidence" value="ECO:0007669"/>
    <property type="project" value="InterPro"/>
</dbReference>
<name>A0A4D9DNP4_9SAUR</name>
<dbReference type="AlphaFoldDB" id="A0A4D9DNP4"/>
<keyword evidence="12" id="KW-0809">Transit peptide</keyword>
<gene>
    <name evidence="18" type="ORF">DR999_PMT20150</name>
</gene>
<keyword evidence="8" id="KW-0812">Transmembrane</keyword>
<evidence type="ECO:0000256" key="5">
    <source>
        <dbReference type="ARBA" id="ARBA00013033"/>
    </source>
</evidence>
<dbReference type="PANTHER" id="PTHR22939:SF127">
    <property type="entry name" value="SERINE PROTEASE HTRA2, MITOCHONDRIAL"/>
    <property type="match status" value="1"/>
</dbReference>
<feature type="domain" description="PDZ" evidence="17">
    <location>
        <begin position="347"/>
        <end position="402"/>
    </location>
</feature>
<dbReference type="SUPFAM" id="SSF50494">
    <property type="entry name" value="Trypsin-like serine proteases"/>
    <property type="match status" value="1"/>
</dbReference>
<dbReference type="PRINTS" id="PR00834">
    <property type="entry name" value="PROTEASES2C"/>
</dbReference>
<evidence type="ECO:0000256" key="15">
    <source>
        <dbReference type="ARBA" id="ARBA00023136"/>
    </source>
</evidence>
<evidence type="ECO:0000256" key="16">
    <source>
        <dbReference type="ARBA" id="ARBA00023145"/>
    </source>
</evidence>
<keyword evidence="9" id="KW-0053">Apoptosis</keyword>
<comment type="caution">
    <text evidence="18">The sequence shown here is derived from an EMBL/GenBank/DDBJ whole genome shotgun (WGS) entry which is preliminary data.</text>
</comment>
<evidence type="ECO:0000313" key="19">
    <source>
        <dbReference type="Proteomes" id="UP000297703"/>
    </source>
</evidence>
<dbReference type="Pfam" id="PF13365">
    <property type="entry name" value="Trypsin_2"/>
    <property type="match status" value="1"/>
</dbReference>